<evidence type="ECO:0000256" key="8">
    <source>
        <dbReference type="ARBA" id="ARBA00022741"/>
    </source>
</evidence>
<dbReference type="InterPro" id="IPR003378">
    <property type="entry name" value="Fringe-like_glycosylTrfase"/>
</dbReference>
<dbReference type="eggNOG" id="KOG2246">
    <property type="taxonomic scope" value="Eukaryota"/>
</dbReference>
<evidence type="ECO:0000256" key="1">
    <source>
        <dbReference type="ARBA" id="ARBA00004606"/>
    </source>
</evidence>
<protein>
    <recommendedName>
        <fullName evidence="4">N-acetylgalactosaminide beta-1,3-galactosyltransferase</fullName>
        <ecNumber evidence="4">2.4.1.122</ecNumber>
    </recommendedName>
</protein>
<evidence type="ECO:0000256" key="9">
    <source>
        <dbReference type="ARBA" id="ARBA00022968"/>
    </source>
</evidence>
<dbReference type="KEGG" id="tmn:UCRPA7_2034"/>
<dbReference type="Gene3D" id="3.50.4.10">
    <property type="entry name" value="Hepatocyte Growth Factor"/>
    <property type="match status" value="1"/>
</dbReference>
<keyword evidence="16" id="KW-1185">Reference proteome</keyword>
<sequence length="450" mass="52158">MWPRVAGPRRLLGTTFIVLIVWTVVLWIFLPYDNPVLLLFRFVIQKTFSFLRVPFDDERWLYELPEFPVDLSKDVALVIKTGYGTQERVPALFDALEMLYQKEDDHNILVVGDFSTQYQSNGQKLVVHDVVAAVMEDDRLRGVRHMDRFDKYRNMTAAIKKGHKKQAKDIAKKVGWELDALKFIPGLELAYRTFPGKKWYIIQDDDTYMVKPSLELILGHFDPLKPFYLGNVVGDFKGRFAHGGSGIILSQMAMSQLFDANPDVVYDALVNSLTETWGDKLVATTFLKIGIYLEERYSHFFNGERPSITKMRASRFCSPIVSFHGLADPSQMRQVGDMFQEIDQPVFWSQLWEIYDQPDLSIFERNPMRLGHDHVGRLDEETMTTRNVNSVDKCLAICNRHFNTCLAWTWDRETHECHISPWVIIGEKAKTKFSGMNVQRMKKMMRECGS</sequence>
<dbReference type="GO" id="GO:0016020">
    <property type="term" value="C:membrane"/>
    <property type="evidence" value="ECO:0007669"/>
    <property type="project" value="UniProtKB-SubCell"/>
</dbReference>
<dbReference type="Gene3D" id="3.90.550.50">
    <property type="match status" value="1"/>
</dbReference>
<evidence type="ECO:0000256" key="10">
    <source>
        <dbReference type="ARBA" id="ARBA00022989"/>
    </source>
</evidence>
<evidence type="ECO:0000313" key="16">
    <source>
        <dbReference type="Proteomes" id="UP000014074"/>
    </source>
</evidence>
<feature type="transmembrane region" description="Helical" evidence="12">
    <location>
        <begin position="12"/>
        <end position="30"/>
    </location>
</feature>
<evidence type="ECO:0000256" key="2">
    <source>
        <dbReference type="ARBA" id="ARBA00004922"/>
    </source>
</evidence>
<keyword evidence="10 12" id="KW-1133">Transmembrane helix</keyword>
<dbReference type="EMBL" id="KB932919">
    <property type="protein sequence ID" value="EOO02449.1"/>
    <property type="molecule type" value="Genomic_DNA"/>
</dbReference>
<dbReference type="SUPFAM" id="SSF57414">
    <property type="entry name" value="Hairpin loop containing domain-like"/>
    <property type="match status" value="1"/>
</dbReference>
<evidence type="ECO:0000256" key="12">
    <source>
        <dbReference type="SAM" id="Phobius"/>
    </source>
</evidence>
<keyword evidence="7 12" id="KW-0812">Transmembrane</keyword>
<evidence type="ECO:0000259" key="14">
    <source>
        <dbReference type="Pfam" id="PF02434"/>
    </source>
</evidence>
<dbReference type="EC" id="2.4.1.122" evidence="4"/>
<keyword evidence="9" id="KW-0735">Signal-anchor</keyword>
<accession>R8BT17</accession>
<evidence type="ECO:0000256" key="7">
    <source>
        <dbReference type="ARBA" id="ARBA00022692"/>
    </source>
</evidence>
<dbReference type="RefSeq" id="XP_007912801.1">
    <property type="nucleotide sequence ID" value="XM_007914610.1"/>
</dbReference>
<name>R8BT17_PHAM7</name>
<dbReference type="InterPro" id="IPR003609">
    <property type="entry name" value="Pan_app"/>
</dbReference>
<keyword evidence="5" id="KW-0328">Glycosyltransferase</keyword>
<dbReference type="PANTHER" id="PTHR23033">
    <property type="entry name" value="BETA1,3-GALACTOSYLTRANSFERASE"/>
    <property type="match status" value="1"/>
</dbReference>
<feature type="domain" description="Apple" evidence="13">
    <location>
        <begin position="380"/>
        <end position="423"/>
    </location>
</feature>
<dbReference type="Pfam" id="PF02434">
    <property type="entry name" value="Fringe"/>
    <property type="match status" value="1"/>
</dbReference>
<dbReference type="HOGENOM" id="CLU_033556_0_0_1"/>
<dbReference type="Proteomes" id="UP000014074">
    <property type="component" value="Unassembled WGS sequence"/>
</dbReference>
<keyword evidence="11 12" id="KW-0472">Membrane</keyword>
<evidence type="ECO:0000313" key="15">
    <source>
        <dbReference type="EMBL" id="EOO02449.1"/>
    </source>
</evidence>
<dbReference type="OrthoDB" id="414175at2759"/>
<dbReference type="GO" id="GO:0000166">
    <property type="term" value="F:nucleotide binding"/>
    <property type="evidence" value="ECO:0007669"/>
    <property type="project" value="UniProtKB-KW"/>
</dbReference>
<dbReference type="GeneID" id="19322244"/>
<keyword evidence="8" id="KW-0547">Nucleotide-binding</keyword>
<feature type="domain" description="Fringe-like glycosyltransferase" evidence="14">
    <location>
        <begin position="195"/>
        <end position="341"/>
    </location>
</feature>
<evidence type="ECO:0000256" key="5">
    <source>
        <dbReference type="ARBA" id="ARBA00022676"/>
    </source>
</evidence>
<dbReference type="PANTHER" id="PTHR23033:SF40">
    <property type="entry name" value="APPLE DOMAIN-CONTAINING PROTEIN"/>
    <property type="match status" value="1"/>
</dbReference>
<dbReference type="GO" id="GO:0016263">
    <property type="term" value="F:glycoprotein-N-acetylgalactosamine 3-beta-galactosyltransferase activity"/>
    <property type="evidence" value="ECO:0007669"/>
    <property type="project" value="UniProtKB-EC"/>
</dbReference>
<dbReference type="InterPro" id="IPR026050">
    <property type="entry name" value="C1GALT1/C1GALT1_chp1"/>
</dbReference>
<comment type="pathway">
    <text evidence="2">Protein modification; protein glycosylation.</text>
</comment>
<evidence type="ECO:0000256" key="6">
    <source>
        <dbReference type="ARBA" id="ARBA00022679"/>
    </source>
</evidence>
<evidence type="ECO:0000256" key="3">
    <source>
        <dbReference type="ARBA" id="ARBA00006462"/>
    </source>
</evidence>
<gene>
    <name evidence="15" type="ORF">UCRPA7_2034</name>
</gene>
<evidence type="ECO:0000259" key="13">
    <source>
        <dbReference type="Pfam" id="PF00024"/>
    </source>
</evidence>
<evidence type="ECO:0000256" key="11">
    <source>
        <dbReference type="ARBA" id="ARBA00023136"/>
    </source>
</evidence>
<proteinExistence type="inferred from homology"/>
<organism evidence="15 16">
    <name type="scientific">Phaeoacremonium minimum (strain UCR-PA7)</name>
    <name type="common">Esca disease fungus</name>
    <name type="synonym">Togninia minima</name>
    <dbReference type="NCBI Taxonomy" id="1286976"/>
    <lineage>
        <taxon>Eukaryota</taxon>
        <taxon>Fungi</taxon>
        <taxon>Dikarya</taxon>
        <taxon>Ascomycota</taxon>
        <taxon>Pezizomycotina</taxon>
        <taxon>Sordariomycetes</taxon>
        <taxon>Sordariomycetidae</taxon>
        <taxon>Togniniales</taxon>
        <taxon>Togniniaceae</taxon>
        <taxon>Phaeoacremonium</taxon>
    </lineage>
</organism>
<keyword evidence="6 15" id="KW-0808">Transferase</keyword>
<dbReference type="AlphaFoldDB" id="R8BT17"/>
<comment type="similarity">
    <text evidence="3">Belongs to the glycosyltransferase 31 family. Beta3-Gal-T subfamily.</text>
</comment>
<reference evidence="16" key="1">
    <citation type="journal article" date="2013" name="Genome Announc.">
        <title>Draft genome sequence of the ascomycete Phaeoacremonium aleophilum strain UCR-PA7, a causal agent of the esca disease complex in grapevines.</title>
        <authorList>
            <person name="Blanco-Ulate B."/>
            <person name="Rolshausen P."/>
            <person name="Cantu D."/>
        </authorList>
    </citation>
    <scope>NUCLEOTIDE SEQUENCE [LARGE SCALE GENOMIC DNA]</scope>
    <source>
        <strain evidence="16">UCR-PA7</strain>
    </source>
</reference>
<comment type="subcellular location">
    <subcellularLocation>
        <location evidence="1">Membrane</location>
        <topology evidence="1">Single-pass type II membrane protein</topology>
    </subcellularLocation>
</comment>
<evidence type="ECO:0000256" key="4">
    <source>
        <dbReference type="ARBA" id="ARBA00012557"/>
    </source>
</evidence>
<dbReference type="Pfam" id="PF00024">
    <property type="entry name" value="PAN_1"/>
    <property type="match status" value="1"/>
</dbReference>